<dbReference type="AlphaFoldDB" id="C0QBK8"/>
<feature type="domain" description="Transposase TnpC homeodomain" evidence="4">
    <location>
        <begin position="36"/>
        <end position="108"/>
    </location>
</feature>
<dbReference type="Proteomes" id="UP000000442">
    <property type="component" value="Chromosome"/>
</dbReference>
<dbReference type="HOGENOM" id="CLU_023034_7_0_7"/>
<proteinExistence type="predicted"/>
<dbReference type="PANTHER" id="PTHR33678">
    <property type="entry name" value="BLL1576 PROTEIN"/>
    <property type="match status" value="1"/>
</dbReference>
<dbReference type="InterPro" id="IPR024474">
    <property type="entry name" value="Znf_dom_IS66"/>
</dbReference>
<evidence type="ECO:0000313" key="5">
    <source>
        <dbReference type="EMBL" id="ACN17010.1"/>
    </source>
</evidence>
<dbReference type="RefSeq" id="WP_015905752.1">
    <property type="nucleotide sequence ID" value="NC_012108.1"/>
</dbReference>
<feature type="domain" description="Transposase IS66 zinc-finger binding" evidence="3">
    <location>
        <begin position="116"/>
        <end position="159"/>
    </location>
</feature>
<dbReference type="InterPro" id="IPR024463">
    <property type="entry name" value="Transposase_TnpC_homeodom"/>
</dbReference>
<dbReference type="Pfam" id="PF03050">
    <property type="entry name" value="DDE_Tnp_IS66"/>
    <property type="match status" value="1"/>
</dbReference>
<organism evidence="5 6">
    <name type="scientific">Desulforapulum autotrophicum (strain ATCC 43914 / DSM 3382 / VKM B-1955 / HRM2)</name>
    <name type="common">Desulfobacterium autotrophicum</name>
    <dbReference type="NCBI Taxonomy" id="177437"/>
    <lineage>
        <taxon>Bacteria</taxon>
        <taxon>Pseudomonadati</taxon>
        <taxon>Thermodesulfobacteriota</taxon>
        <taxon>Desulfobacteria</taxon>
        <taxon>Desulfobacterales</taxon>
        <taxon>Desulfobacteraceae</taxon>
        <taxon>Desulforapulum</taxon>
    </lineage>
</organism>
<dbReference type="eggNOG" id="COG4974">
    <property type="taxonomic scope" value="Bacteria"/>
</dbReference>
<evidence type="ECO:0000259" key="2">
    <source>
        <dbReference type="Pfam" id="PF03050"/>
    </source>
</evidence>
<dbReference type="PANTHER" id="PTHR33678:SF1">
    <property type="entry name" value="BLL1576 PROTEIN"/>
    <property type="match status" value="1"/>
</dbReference>
<sequence>MIIEADIASEKVNELQKIIDSYLRKEKEYLSEIDILNEQIRCLKDKLFGRKSEKKPVDDKQLSLFDLPEEDFPIVEESEEDDEIVVPEHKRKKRGRKPIPEDLPRIEVIHDIDEAEKLCKCGCLKTCIGEEVSEQLDIVPSKIQVIRNVRPKYACKKCEGVESDGPTVAIARLPEQIIPKCIGTPGLIAFVITAKFVDALPFYRQEKQFLRIGVKISRATM</sequence>
<dbReference type="InterPro" id="IPR004291">
    <property type="entry name" value="Transposase_IS66_central"/>
</dbReference>
<dbReference type="STRING" id="177437.HRM2_39520"/>
<protein>
    <submittedName>
        <fullName evidence="5">Transposase (IS66 family protein)</fullName>
    </submittedName>
</protein>
<keyword evidence="1" id="KW-0175">Coiled coil</keyword>
<evidence type="ECO:0000256" key="1">
    <source>
        <dbReference type="SAM" id="Coils"/>
    </source>
</evidence>
<evidence type="ECO:0000313" key="6">
    <source>
        <dbReference type="Proteomes" id="UP000000442"/>
    </source>
</evidence>
<gene>
    <name evidence="5" type="ordered locus">HRM2_39520</name>
</gene>
<evidence type="ECO:0000259" key="3">
    <source>
        <dbReference type="Pfam" id="PF13005"/>
    </source>
</evidence>
<dbReference type="Pfam" id="PF13005">
    <property type="entry name" value="zf-IS66"/>
    <property type="match status" value="1"/>
</dbReference>
<reference evidence="5 6" key="1">
    <citation type="journal article" date="2009" name="Environ. Microbiol.">
        <title>Genome sequence of Desulfobacterium autotrophicum HRM2, a marine sulfate reducer oxidizing organic carbon completely to carbon dioxide.</title>
        <authorList>
            <person name="Strittmatter A.W."/>
            <person name="Liesegang H."/>
            <person name="Rabus R."/>
            <person name="Decker I."/>
            <person name="Amann J."/>
            <person name="Andres S."/>
            <person name="Henne A."/>
            <person name="Fricke W.F."/>
            <person name="Martinez-Arias R."/>
            <person name="Bartels D."/>
            <person name="Goesmann A."/>
            <person name="Krause L."/>
            <person name="Puehler A."/>
            <person name="Klenk H.P."/>
            <person name="Richter M."/>
            <person name="Schuler M."/>
            <person name="Gloeckner F.O."/>
            <person name="Meyerdierks A."/>
            <person name="Gottschalk G."/>
            <person name="Amann R."/>
        </authorList>
    </citation>
    <scope>NUCLEOTIDE SEQUENCE [LARGE SCALE GENOMIC DNA]</scope>
    <source>
        <strain evidence="6">ATCC 43914 / DSM 3382 / HRM2</strain>
    </source>
</reference>
<dbReference type="Pfam" id="PF13007">
    <property type="entry name" value="LZ_Tnp_IS66"/>
    <property type="match status" value="1"/>
</dbReference>
<dbReference type="InterPro" id="IPR052344">
    <property type="entry name" value="Transposase-related"/>
</dbReference>
<dbReference type="EMBL" id="CP001087">
    <property type="protein sequence ID" value="ACN17010.1"/>
    <property type="molecule type" value="Genomic_DNA"/>
</dbReference>
<feature type="coiled-coil region" evidence="1">
    <location>
        <begin position="5"/>
        <end position="46"/>
    </location>
</feature>
<name>C0QBK8_DESAH</name>
<keyword evidence="6" id="KW-1185">Reference proteome</keyword>
<feature type="domain" description="Transposase IS66 central" evidence="2">
    <location>
        <begin position="181"/>
        <end position="221"/>
    </location>
</feature>
<accession>C0QBK8</accession>
<dbReference type="KEGG" id="dat:HRM2_39520"/>
<evidence type="ECO:0000259" key="4">
    <source>
        <dbReference type="Pfam" id="PF13007"/>
    </source>
</evidence>